<proteinExistence type="predicted"/>
<reference evidence="5" key="2">
    <citation type="submission" date="2023-06" db="EMBL/GenBank/DDBJ databases">
        <authorList>
            <person name="Ma L."/>
            <person name="Liu K.-W."/>
            <person name="Li Z."/>
            <person name="Hsiao Y.-Y."/>
            <person name="Qi Y."/>
            <person name="Fu T."/>
            <person name="Tang G."/>
            <person name="Zhang D."/>
            <person name="Sun W.-H."/>
            <person name="Liu D.-K."/>
            <person name="Li Y."/>
            <person name="Chen G.-Z."/>
            <person name="Liu X.-D."/>
            <person name="Liao X.-Y."/>
            <person name="Jiang Y.-T."/>
            <person name="Yu X."/>
            <person name="Hao Y."/>
            <person name="Huang J."/>
            <person name="Zhao X.-W."/>
            <person name="Ke S."/>
            <person name="Chen Y.-Y."/>
            <person name="Wu W.-L."/>
            <person name="Hsu J.-L."/>
            <person name="Lin Y.-F."/>
            <person name="Huang M.-D."/>
            <person name="Li C.-Y."/>
            <person name="Huang L."/>
            <person name="Wang Z.-W."/>
            <person name="Zhao X."/>
            <person name="Zhong W.-Y."/>
            <person name="Peng D.-H."/>
            <person name="Ahmad S."/>
            <person name="Lan S."/>
            <person name="Zhang J.-S."/>
            <person name="Tsai W.-C."/>
            <person name="Van De Peer Y."/>
            <person name="Liu Z.-J."/>
        </authorList>
    </citation>
    <scope>NUCLEOTIDE SEQUENCE</scope>
    <source>
        <strain evidence="5">CP</strain>
        <tissue evidence="5">Leaves</tissue>
    </source>
</reference>
<evidence type="ECO:0000256" key="1">
    <source>
        <dbReference type="ARBA" id="ARBA00022786"/>
    </source>
</evidence>
<accession>A0AAV9DWB5</accession>
<gene>
    <name evidence="5" type="primary">PUB4</name>
    <name evidence="5" type="ORF">QJS10_CPA10g01867</name>
</gene>
<dbReference type="PANTHER" id="PTHR23315">
    <property type="entry name" value="U BOX DOMAIN-CONTAINING"/>
    <property type="match status" value="1"/>
</dbReference>
<dbReference type="EMBL" id="JAUJYO010000010">
    <property type="protein sequence ID" value="KAK1305578.1"/>
    <property type="molecule type" value="Genomic_DNA"/>
</dbReference>
<feature type="repeat" description="ARM" evidence="2">
    <location>
        <begin position="253"/>
        <end position="295"/>
    </location>
</feature>
<evidence type="ECO:0000313" key="6">
    <source>
        <dbReference type="Proteomes" id="UP001180020"/>
    </source>
</evidence>
<feature type="region of interest" description="Disordered" evidence="3">
    <location>
        <begin position="1"/>
        <end position="41"/>
    </location>
</feature>
<dbReference type="InterPro" id="IPR000225">
    <property type="entry name" value="Armadillo"/>
</dbReference>
<keyword evidence="6" id="KW-1185">Reference proteome</keyword>
<name>A0AAV9DWB5_ACOCL</name>
<dbReference type="AlphaFoldDB" id="A0AAV9DWB5"/>
<dbReference type="PROSITE" id="PS50176">
    <property type="entry name" value="ARM_REPEAT"/>
    <property type="match status" value="2"/>
</dbReference>
<dbReference type="Proteomes" id="UP001180020">
    <property type="component" value="Unassembled WGS sequence"/>
</dbReference>
<dbReference type="Gene3D" id="1.25.10.10">
    <property type="entry name" value="Leucine-rich Repeat Variant"/>
    <property type="match status" value="2"/>
</dbReference>
<dbReference type="InterPro" id="IPR058678">
    <property type="entry name" value="ARM_PUB"/>
</dbReference>
<evidence type="ECO:0000259" key="4">
    <source>
        <dbReference type="Pfam" id="PF25598"/>
    </source>
</evidence>
<feature type="domain" description="U-box" evidence="4">
    <location>
        <begin position="217"/>
        <end position="396"/>
    </location>
</feature>
<protein>
    <submittedName>
        <fullName evidence="5">U-box domain-containing protein 4</fullName>
    </submittedName>
</protein>
<dbReference type="FunFam" id="1.25.10.10:FF:000308">
    <property type="entry name" value="U-box domain-containing protein 4"/>
    <property type="match status" value="1"/>
</dbReference>
<evidence type="ECO:0000256" key="2">
    <source>
        <dbReference type="PROSITE-ProRule" id="PRU00259"/>
    </source>
</evidence>
<organism evidence="5 6">
    <name type="scientific">Acorus calamus</name>
    <name type="common">Sweet flag</name>
    <dbReference type="NCBI Taxonomy" id="4465"/>
    <lineage>
        <taxon>Eukaryota</taxon>
        <taxon>Viridiplantae</taxon>
        <taxon>Streptophyta</taxon>
        <taxon>Embryophyta</taxon>
        <taxon>Tracheophyta</taxon>
        <taxon>Spermatophyta</taxon>
        <taxon>Magnoliopsida</taxon>
        <taxon>Liliopsida</taxon>
        <taxon>Acoraceae</taxon>
        <taxon>Acorus</taxon>
    </lineage>
</organism>
<feature type="compositionally biased region" description="Low complexity" evidence="3">
    <location>
        <begin position="7"/>
        <end position="18"/>
    </location>
</feature>
<feature type="repeat" description="ARM" evidence="2">
    <location>
        <begin position="171"/>
        <end position="213"/>
    </location>
</feature>
<sequence>MVSLADSPSPTRSPSTPSKIHRSLGRSMRTVRSTLLDRPPSEALSDSFIDSTLHQLSLLPPPPSPFHHHPFFDADDASGDFSGTSFGSDISGELQRLASISPLPHRDLPPSDSAAEEVTVASLAELGPAIAACVDGLASDSLESKRSAAARLRLLAKHRSDFRAAIGADPGAIPSLVPLLRSGDPSTQENAVTALLNLSLEEPNKTLITSAGAIKPLIYALKTGTSVSKQNAACALMSLSLIKDNRGTIGACGAVPPLVSLLQNGSDRGKKDALTTLYKLCSVRRNKERAVEAGAVAPLVELAGGGDGGGTAEKAMVVLCSLAGIPEGRTGIVEEGGIPVLVEVIEDGSGRGKEFAVCAMLQLCGDPRNRSLMVREGAIPPLVALSQTGSARAKHKIERDFFMVPRWQSRVVGYDWPGPKLFLDICVSNDKIHLHQTLKNVCGSSGNGS</sequence>
<keyword evidence="1" id="KW-0833">Ubl conjugation pathway</keyword>
<evidence type="ECO:0000313" key="5">
    <source>
        <dbReference type="EMBL" id="KAK1305578.1"/>
    </source>
</evidence>
<dbReference type="Pfam" id="PF00514">
    <property type="entry name" value="Arm"/>
    <property type="match status" value="1"/>
</dbReference>
<dbReference type="PANTHER" id="PTHR23315:SF129">
    <property type="entry name" value="ARM REPEAT SUPERFAMILY PROTEIN"/>
    <property type="match status" value="1"/>
</dbReference>
<dbReference type="Pfam" id="PF25598">
    <property type="entry name" value="ARM_PUB"/>
    <property type="match status" value="1"/>
</dbReference>
<reference evidence="5" key="1">
    <citation type="journal article" date="2023" name="Nat. Commun.">
        <title>Diploid and tetraploid genomes of Acorus and the evolution of monocots.</title>
        <authorList>
            <person name="Ma L."/>
            <person name="Liu K.W."/>
            <person name="Li Z."/>
            <person name="Hsiao Y.Y."/>
            <person name="Qi Y."/>
            <person name="Fu T."/>
            <person name="Tang G.D."/>
            <person name="Zhang D."/>
            <person name="Sun W.H."/>
            <person name="Liu D.K."/>
            <person name="Li Y."/>
            <person name="Chen G.Z."/>
            <person name="Liu X.D."/>
            <person name="Liao X.Y."/>
            <person name="Jiang Y.T."/>
            <person name="Yu X."/>
            <person name="Hao Y."/>
            <person name="Huang J."/>
            <person name="Zhao X.W."/>
            <person name="Ke S."/>
            <person name="Chen Y.Y."/>
            <person name="Wu W.L."/>
            <person name="Hsu J.L."/>
            <person name="Lin Y.F."/>
            <person name="Huang M.D."/>
            <person name="Li C.Y."/>
            <person name="Huang L."/>
            <person name="Wang Z.W."/>
            <person name="Zhao X."/>
            <person name="Zhong W.Y."/>
            <person name="Peng D.H."/>
            <person name="Ahmad S."/>
            <person name="Lan S."/>
            <person name="Zhang J.S."/>
            <person name="Tsai W.C."/>
            <person name="Van de Peer Y."/>
            <person name="Liu Z.J."/>
        </authorList>
    </citation>
    <scope>NUCLEOTIDE SEQUENCE</scope>
    <source>
        <strain evidence="5">CP</strain>
    </source>
</reference>
<dbReference type="SMART" id="SM00185">
    <property type="entry name" value="ARM"/>
    <property type="match status" value="4"/>
</dbReference>
<comment type="caution">
    <text evidence="5">The sequence shown here is derived from an EMBL/GenBank/DDBJ whole genome shotgun (WGS) entry which is preliminary data.</text>
</comment>
<dbReference type="SUPFAM" id="SSF48371">
    <property type="entry name" value="ARM repeat"/>
    <property type="match status" value="1"/>
</dbReference>
<dbReference type="InterPro" id="IPR011989">
    <property type="entry name" value="ARM-like"/>
</dbReference>
<evidence type="ECO:0000256" key="3">
    <source>
        <dbReference type="SAM" id="MobiDB-lite"/>
    </source>
</evidence>
<dbReference type="InterPro" id="IPR016024">
    <property type="entry name" value="ARM-type_fold"/>
</dbReference>